<proteinExistence type="predicted"/>
<reference evidence="1 2" key="1">
    <citation type="submission" date="2021-06" db="EMBL/GenBank/DDBJ databases">
        <authorList>
            <person name="Kallberg Y."/>
            <person name="Tangrot J."/>
            <person name="Rosling A."/>
        </authorList>
    </citation>
    <scope>NUCLEOTIDE SEQUENCE [LARGE SCALE GENOMIC DNA]</scope>
    <source>
        <strain evidence="1 2">120-4 pot B 10/14</strain>
    </source>
</reference>
<keyword evidence="2" id="KW-1185">Reference proteome</keyword>
<evidence type="ECO:0000313" key="2">
    <source>
        <dbReference type="Proteomes" id="UP000789901"/>
    </source>
</evidence>
<comment type="caution">
    <text evidence="1">The sequence shown here is derived from an EMBL/GenBank/DDBJ whole genome shotgun (WGS) entry which is preliminary data.</text>
</comment>
<accession>A0ABN7UB00</accession>
<dbReference type="EMBL" id="CAJVQB010001376">
    <property type="protein sequence ID" value="CAG8533051.1"/>
    <property type="molecule type" value="Genomic_DNA"/>
</dbReference>
<organism evidence="1 2">
    <name type="scientific">Gigaspora margarita</name>
    <dbReference type="NCBI Taxonomy" id="4874"/>
    <lineage>
        <taxon>Eukaryota</taxon>
        <taxon>Fungi</taxon>
        <taxon>Fungi incertae sedis</taxon>
        <taxon>Mucoromycota</taxon>
        <taxon>Glomeromycotina</taxon>
        <taxon>Glomeromycetes</taxon>
        <taxon>Diversisporales</taxon>
        <taxon>Gigasporaceae</taxon>
        <taxon>Gigaspora</taxon>
    </lineage>
</organism>
<name>A0ABN7UB00_GIGMA</name>
<dbReference type="Proteomes" id="UP000789901">
    <property type="component" value="Unassembled WGS sequence"/>
</dbReference>
<gene>
    <name evidence="1" type="ORF">GMARGA_LOCUS3715</name>
</gene>
<protein>
    <submittedName>
        <fullName evidence="1">12999_t:CDS:1</fullName>
    </submittedName>
</protein>
<sequence>MKLLHFLLNFLPRHNRRLHILEVVLSIIALSEIYDHIKVQGQQ</sequence>
<evidence type="ECO:0000313" key="1">
    <source>
        <dbReference type="EMBL" id="CAG8533051.1"/>
    </source>
</evidence>